<organism evidence="15 16">
    <name type="scientific">Marivibrio halodurans</name>
    <dbReference type="NCBI Taxonomy" id="2039722"/>
    <lineage>
        <taxon>Bacteria</taxon>
        <taxon>Pseudomonadati</taxon>
        <taxon>Pseudomonadota</taxon>
        <taxon>Alphaproteobacteria</taxon>
        <taxon>Rhodospirillales</taxon>
        <taxon>Rhodospirillaceae</taxon>
        <taxon>Marivibrio</taxon>
    </lineage>
</organism>
<reference evidence="15" key="1">
    <citation type="submission" date="2021-04" db="EMBL/GenBank/DDBJ databases">
        <authorList>
            <person name="Zhang D.-C."/>
        </authorList>
    </citation>
    <scope>NUCLEOTIDE SEQUENCE</scope>
    <source>
        <strain evidence="15">CGMCC 1.15697</strain>
    </source>
</reference>
<comment type="subunit">
    <text evidence="12">Homodimer.</text>
</comment>
<evidence type="ECO:0000256" key="10">
    <source>
        <dbReference type="ARBA" id="ARBA00023277"/>
    </source>
</evidence>
<feature type="domain" description="Cytidyltransferase-like" evidence="14">
    <location>
        <begin position="356"/>
        <end position="447"/>
    </location>
</feature>
<evidence type="ECO:0000313" key="16">
    <source>
        <dbReference type="Proteomes" id="UP000672602"/>
    </source>
</evidence>
<dbReference type="NCBIfam" id="TIGR02199">
    <property type="entry name" value="rfaE_dom_II"/>
    <property type="match status" value="1"/>
</dbReference>
<comment type="function">
    <text evidence="1 12">Catalyzes the phosphorylation of D-glycero-D-manno-heptose 7-phosphate at the C-1 position to selectively form D-glycero-beta-D-manno-heptose-1,7-bisphosphate.</text>
</comment>
<protein>
    <recommendedName>
        <fullName evidence="12">Bifunctional protein HldE</fullName>
    </recommendedName>
    <domain>
        <recommendedName>
            <fullName evidence="12">D-beta-D-heptose 7-phosphate kinase</fullName>
            <ecNumber evidence="12">2.7.1.167</ecNumber>
        </recommendedName>
        <alternativeName>
            <fullName evidence="12">D-beta-D-heptose 7-phosphotransferase</fullName>
        </alternativeName>
        <alternativeName>
            <fullName evidence="12">D-glycero-beta-D-manno-heptose-7-phosphate kinase</fullName>
        </alternativeName>
    </domain>
    <domain>
        <recommendedName>
            <fullName evidence="12">D-beta-D-heptose 1-phosphate adenylyltransferase</fullName>
            <ecNumber evidence="12">2.7.7.70</ecNumber>
        </recommendedName>
        <alternativeName>
            <fullName evidence="12">D-glycero-beta-D-manno-heptose 1-phosphate adenylyltransferase</fullName>
        </alternativeName>
    </domain>
</protein>
<dbReference type="PROSITE" id="PS00584">
    <property type="entry name" value="PFKB_KINASES_2"/>
    <property type="match status" value="1"/>
</dbReference>
<comment type="pathway">
    <text evidence="3">Bacterial outer membrane biogenesis; LPS core biosynthesis.</text>
</comment>
<dbReference type="GO" id="GO:0016773">
    <property type="term" value="F:phosphotransferase activity, alcohol group as acceptor"/>
    <property type="evidence" value="ECO:0007669"/>
    <property type="project" value="InterPro"/>
</dbReference>
<feature type="active site" evidence="12">
    <location>
        <position position="274"/>
    </location>
</feature>
<evidence type="ECO:0000256" key="12">
    <source>
        <dbReference type="HAMAP-Rule" id="MF_01603"/>
    </source>
</evidence>
<dbReference type="Gene3D" id="3.40.1190.20">
    <property type="match status" value="1"/>
</dbReference>
<dbReference type="InterPro" id="IPR029056">
    <property type="entry name" value="Ribokinase-like"/>
</dbReference>
<dbReference type="InterPro" id="IPR011611">
    <property type="entry name" value="PfkB_dom"/>
</dbReference>
<dbReference type="GO" id="GO:0005829">
    <property type="term" value="C:cytosol"/>
    <property type="evidence" value="ECO:0007669"/>
    <property type="project" value="TreeGrafter"/>
</dbReference>
<keyword evidence="16" id="KW-1185">Reference proteome</keyword>
<evidence type="ECO:0000256" key="9">
    <source>
        <dbReference type="ARBA" id="ARBA00023268"/>
    </source>
</evidence>
<evidence type="ECO:0000313" key="15">
    <source>
        <dbReference type="EMBL" id="MBP5856338.1"/>
    </source>
</evidence>
<dbReference type="HAMAP" id="MF_01603">
    <property type="entry name" value="HldE"/>
    <property type="match status" value="1"/>
</dbReference>
<feature type="binding site" evidence="12">
    <location>
        <begin position="205"/>
        <end position="208"/>
    </location>
    <ligand>
        <name>ATP</name>
        <dbReference type="ChEBI" id="CHEBI:30616"/>
    </ligand>
</feature>
<name>A0A8J7SKP4_9PROT</name>
<keyword evidence="9 12" id="KW-0511">Multifunctional enzyme</keyword>
<dbReference type="AlphaFoldDB" id="A0A8J7SKP4"/>
<evidence type="ECO:0000256" key="4">
    <source>
        <dbReference type="ARBA" id="ARBA00022679"/>
    </source>
</evidence>
<dbReference type="CDD" id="cd01172">
    <property type="entry name" value="RfaE_like"/>
    <property type="match status" value="1"/>
</dbReference>
<comment type="similarity">
    <text evidence="12">In the C-terminal section; belongs to the cytidylyltransferase family.</text>
</comment>
<sequence>MSGADIAAVIERLADARVVCVGDLMLDRFVEGTVQRISPEAPIPILGIEGEREALGGVGNVVRNLAALGARADLLAVVGRDDTAGRVRAVLDELDGVTASLVEVADRPTALKTRFMAGGQQLLRTDREQPGPLDDDAREALIAGATSALDGAGALVLSDYGKGVVDKDLARRLIDAARAAGVPVICDPKGRDFTKYRRAHWITPNRQELALATERMTDTDPQVLQACRWVVENCGIDGVLATRSEQGMTLWQPGNVTQLPTRAREVFDVAGAGDTVVAALAAGLAAGVTPLEAAHLANQAAGIVVGKIGTAVAYPPEILAAWHEASWAGSESKVAPPAAAQDRVAAWRRQGKRVGFTNGCFDLLHPGHVSLIRQARAACDRLVVGLNSDASVARLKGPTRPVQAEAARAAVLASLEAVDLVVVFGDDTPLDLIRSLKPDVLVKGADYRREEVVGAVDVEDWGGRVVLADLLDGHSTTGTIARLQADEK</sequence>
<dbReference type="NCBIfam" id="TIGR00125">
    <property type="entry name" value="cyt_tran_rel"/>
    <property type="match status" value="1"/>
</dbReference>
<dbReference type="GO" id="GO:0009244">
    <property type="term" value="P:lipopolysaccharide core region biosynthetic process"/>
    <property type="evidence" value="ECO:0007669"/>
    <property type="project" value="UniProtKB-UniPathway"/>
</dbReference>
<comment type="caution">
    <text evidence="15">The sequence shown here is derived from an EMBL/GenBank/DDBJ whole genome shotgun (WGS) entry which is preliminary data.</text>
</comment>
<comment type="function">
    <text evidence="2 12">Catalyzes the ADP transfer from ATP to D-glycero-beta-D-manno-heptose 1-phosphate, yielding ADP-D-glycero-beta-D-manno-heptose.</text>
</comment>
<keyword evidence="5 12" id="KW-0548">Nucleotidyltransferase</keyword>
<evidence type="ECO:0000256" key="2">
    <source>
        <dbReference type="ARBA" id="ARBA00003753"/>
    </source>
</evidence>
<dbReference type="UniPathway" id="UPA00958"/>
<dbReference type="Pfam" id="PF01467">
    <property type="entry name" value="CTP_transf_like"/>
    <property type="match status" value="1"/>
</dbReference>
<dbReference type="InterPro" id="IPR023030">
    <property type="entry name" value="Bifunc_HldE"/>
</dbReference>
<dbReference type="Proteomes" id="UP000672602">
    <property type="component" value="Unassembled WGS sequence"/>
</dbReference>
<dbReference type="GO" id="GO:0033785">
    <property type="term" value="F:heptose 7-phosphate kinase activity"/>
    <property type="evidence" value="ECO:0007669"/>
    <property type="project" value="UniProtKB-UniRule"/>
</dbReference>
<dbReference type="Pfam" id="PF00294">
    <property type="entry name" value="PfkB"/>
    <property type="match status" value="1"/>
</dbReference>
<dbReference type="InterPro" id="IPR011914">
    <property type="entry name" value="RfaE_dom_II"/>
</dbReference>
<dbReference type="InterPro" id="IPR011913">
    <property type="entry name" value="RfaE_dom_I"/>
</dbReference>
<feature type="region of interest" description="Cytidylyltransferase" evidence="12">
    <location>
        <begin position="356"/>
        <end position="488"/>
    </location>
</feature>
<evidence type="ECO:0000256" key="3">
    <source>
        <dbReference type="ARBA" id="ARBA00004713"/>
    </source>
</evidence>
<accession>A0A8J7SKP4</accession>
<keyword evidence="6 12" id="KW-0547">Nucleotide-binding</keyword>
<evidence type="ECO:0000259" key="13">
    <source>
        <dbReference type="Pfam" id="PF00294"/>
    </source>
</evidence>
<dbReference type="InterPro" id="IPR002173">
    <property type="entry name" value="Carboh/pur_kinase_PfkB_CS"/>
</dbReference>
<dbReference type="RefSeq" id="WP_210680921.1">
    <property type="nucleotide sequence ID" value="NZ_JAGMWN010000002.1"/>
</dbReference>
<keyword evidence="7 12" id="KW-0418">Kinase</keyword>
<comment type="pathway">
    <text evidence="12">Nucleotide-sugar biosynthesis; ADP-L-glycero-beta-D-manno-heptose biosynthesis; ADP-L-glycero-beta-D-manno-heptose from D-glycero-beta-D-manno-heptose 7-phosphate: step 3/4.</text>
</comment>
<dbReference type="EC" id="2.7.1.167" evidence="12"/>
<evidence type="ECO:0000256" key="1">
    <source>
        <dbReference type="ARBA" id="ARBA00002319"/>
    </source>
</evidence>
<evidence type="ECO:0000256" key="5">
    <source>
        <dbReference type="ARBA" id="ARBA00022695"/>
    </source>
</evidence>
<dbReference type="SUPFAM" id="SSF53613">
    <property type="entry name" value="Ribokinase-like"/>
    <property type="match status" value="1"/>
</dbReference>
<dbReference type="EC" id="2.7.7.70" evidence="12"/>
<evidence type="ECO:0000256" key="6">
    <source>
        <dbReference type="ARBA" id="ARBA00022741"/>
    </source>
</evidence>
<dbReference type="EMBL" id="JAGMWN010000002">
    <property type="protein sequence ID" value="MBP5856338.1"/>
    <property type="molecule type" value="Genomic_DNA"/>
</dbReference>
<dbReference type="InterPro" id="IPR014729">
    <property type="entry name" value="Rossmann-like_a/b/a_fold"/>
</dbReference>
<dbReference type="GO" id="GO:0097171">
    <property type="term" value="P:ADP-L-glycero-beta-D-manno-heptose biosynthetic process"/>
    <property type="evidence" value="ECO:0007669"/>
    <property type="project" value="UniProtKB-UniPathway"/>
</dbReference>
<comment type="catalytic activity">
    <reaction evidence="11 12">
        <text>D-glycero-beta-D-manno-heptose 1-phosphate + ATP + H(+) = ADP-D-glycero-beta-D-manno-heptose + diphosphate</text>
        <dbReference type="Rhea" id="RHEA:27465"/>
        <dbReference type="ChEBI" id="CHEBI:15378"/>
        <dbReference type="ChEBI" id="CHEBI:30616"/>
        <dbReference type="ChEBI" id="CHEBI:33019"/>
        <dbReference type="ChEBI" id="CHEBI:59967"/>
        <dbReference type="ChEBI" id="CHEBI:61593"/>
        <dbReference type="EC" id="2.7.7.70"/>
    </reaction>
</comment>
<dbReference type="NCBIfam" id="TIGR02198">
    <property type="entry name" value="rfaE_dom_I"/>
    <property type="match status" value="1"/>
</dbReference>
<dbReference type="PANTHER" id="PTHR46969">
    <property type="entry name" value="BIFUNCTIONAL PROTEIN HLDE"/>
    <property type="match status" value="1"/>
</dbReference>
<dbReference type="Gene3D" id="3.40.50.620">
    <property type="entry name" value="HUPs"/>
    <property type="match status" value="1"/>
</dbReference>
<dbReference type="UniPathway" id="UPA00356">
    <property type="reaction ID" value="UER00437"/>
</dbReference>
<keyword evidence="8 12" id="KW-0067">ATP-binding</keyword>
<comment type="similarity">
    <text evidence="12">In the N-terminal section; belongs to the carbohydrate kinase PfkB family.</text>
</comment>
<keyword evidence="4 12" id="KW-0808">Transferase</keyword>
<proteinExistence type="inferred from homology"/>
<dbReference type="GO" id="GO:0005524">
    <property type="term" value="F:ATP binding"/>
    <property type="evidence" value="ECO:0007669"/>
    <property type="project" value="UniProtKB-UniRule"/>
</dbReference>
<dbReference type="GO" id="GO:0033786">
    <property type="term" value="F:heptose-1-phosphate adenylyltransferase activity"/>
    <property type="evidence" value="ECO:0007669"/>
    <property type="project" value="UniProtKB-UniRule"/>
</dbReference>
<gene>
    <name evidence="15" type="primary">rfaE1</name>
    <name evidence="12" type="synonym">hldE</name>
    <name evidence="15" type="ORF">KAJ83_04920</name>
</gene>
<dbReference type="PANTHER" id="PTHR46969:SF1">
    <property type="entry name" value="BIFUNCTIONAL PROTEIN HLDE"/>
    <property type="match status" value="1"/>
</dbReference>
<comment type="catalytic activity">
    <reaction evidence="12">
        <text>D-glycero-beta-D-manno-heptose 7-phosphate + ATP = D-glycero-beta-D-manno-heptose 1,7-bisphosphate + ADP + H(+)</text>
        <dbReference type="Rhea" id="RHEA:27473"/>
        <dbReference type="ChEBI" id="CHEBI:15378"/>
        <dbReference type="ChEBI" id="CHEBI:30616"/>
        <dbReference type="ChEBI" id="CHEBI:60204"/>
        <dbReference type="ChEBI" id="CHEBI:60208"/>
        <dbReference type="ChEBI" id="CHEBI:456216"/>
        <dbReference type="EC" id="2.7.1.167"/>
    </reaction>
</comment>
<dbReference type="InterPro" id="IPR004821">
    <property type="entry name" value="Cyt_trans-like"/>
</dbReference>
<evidence type="ECO:0000256" key="7">
    <source>
        <dbReference type="ARBA" id="ARBA00022777"/>
    </source>
</evidence>
<evidence type="ECO:0000259" key="14">
    <source>
        <dbReference type="Pfam" id="PF01467"/>
    </source>
</evidence>
<keyword evidence="10 12" id="KW-0119">Carbohydrate metabolism</keyword>
<feature type="domain" description="Carbohydrate kinase PfkB" evidence="13">
    <location>
        <begin position="16"/>
        <end position="313"/>
    </location>
</feature>
<evidence type="ECO:0000256" key="8">
    <source>
        <dbReference type="ARBA" id="ARBA00022840"/>
    </source>
</evidence>
<dbReference type="SUPFAM" id="SSF52374">
    <property type="entry name" value="Nucleotidylyl transferase"/>
    <property type="match status" value="1"/>
</dbReference>
<comment type="pathway">
    <text evidence="12">Nucleotide-sugar biosynthesis; ADP-L-glycero-beta-D-manno-heptose biosynthesis; ADP-L-glycero-beta-D-manno-heptose from D-glycero-beta-D-manno-heptose 7-phosphate: step 1/4.</text>
</comment>
<feature type="region of interest" description="Ribokinase" evidence="12">
    <location>
        <begin position="1"/>
        <end position="328"/>
    </location>
</feature>
<evidence type="ECO:0000256" key="11">
    <source>
        <dbReference type="ARBA" id="ARBA00047428"/>
    </source>
</evidence>